<protein>
    <submittedName>
        <fullName evidence="1">Uncharacterized protein</fullName>
    </submittedName>
</protein>
<name>A0A3G5AEH9_9VIRU</name>
<sequence length="125" mass="14323">MDSVPAGCEKKREMLYRHQQQYLFVWDETPLGVKIQYKSTSFSDALQSVIADYQFRMVALFVNARFTQNGAIWVFYVPSVQDLHSGGIYVTNAADRSTAIETILKGLVELFYDAMLKQSVRKVRS</sequence>
<evidence type="ECO:0000313" key="1">
    <source>
        <dbReference type="EMBL" id="AYV85626.1"/>
    </source>
</evidence>
<accession>A0A3G5AEH9</accession>
<proteinExistence type="predicted"/>
<dbReference type="EMBL" id="MK072463">
    <property type="protein sequence ID" value="AYV85626.1"/>
    <property type="molecule type" value="Genomic_DNA"/>
</dbReference>
<organism evidence="1">
    <name type="scientific">Satyrvirus sp</name>
    <dbReference type="NCBI Taxonomy" id="2487771"/>
    <lineage>
        <taxon>Viruses</taxon>
        <taxon>Varidnaviria</taxon>
        <taxon>Bamfordvirae</taxon>
        <taxon>Nucleocytoviricota</taxon>
        <taxon>Megaviricetes</taxon>
        <taxon>Imitervirales</taxon>
        <taxon>Mimiviridae</taxon>
        <taxon>Megamimivirinae</taxon>
    </lineage>
</organism>
<gene>
    <name evidence="1" type="ORF">Satyrvirus27_3</name>
</gene>
<reference evidence="1" key="1">
    <citation type="submission" date="2018-10" db="EMBL/GenBank/DDBJ databases">
        <title>Hidden diversity of soil giant viruses.</title>
        <authorList>
            <person name="Schulz F."/>
            <person name="Alteio L."/>
            <person name="Goudeau D."/>
            <person name="Ryan E.M."/>
            <person name="Malmstrom R.R."/>
            <person name="Blanchard J."/>
            <person name="Woyke T."/>
        </authorList>
    </citation>
    <scope>NUCLEOTIDE SEQUENCE</scope>
    <source>
        <strain evidence="1">SAV1</strain>
    </source>
</reference>